<dbReference type="Proteomes" id="UP000544122">
    <property type="component" value="Unassembled WGS sequence"/>
</dbReference>
<accession>A0A7Y4LZK1</accession>
<evidence type="ECO:0000313" key="1">
    <source>
        <dbReference type="EMBL" id="NOJ43860.1"/>
    </source>
</evidence>
<reference evidence="1 2" key="1">
    <citation type="submission" date="2020-03" db="EMBL/GenBank/DDBJ databases">
        <title>Bradyrhizobium diversity isolated from nodules of Indigofera sp.</title>
        <authorList>
            <person name="Klepa M."/>
            <person name="Helene L."/>
            <person name="Hungria M."/>
        </authorList>
    </citation>
    <scope>NUCLEOTIDE SEQUENCE [LARGE SCALE GENOMIC DNA]</scope>
    <source>
        <strain evidence="1 2">WSM 1791</strain>
    </source>
</reference>
<protein>
    <submittedName>
        <fullName evidence="1">Uncharacterized protein</fullName>
    </submittedName>
</protein>
<comment type="caution">
    <text evidence="1">The sequence shown here is derived from an EMBL/GenBank/DDBJ whole genome shotgun (WGS) entry which is preliminary data.</text>
</comment>
<name>A0A7Y4LZK1_9BRAD</name>
<evidence type="ECO:0000313" key="2">
    <source>
        <dbReference type="Proteomes" id="UP000544122"/>
    </source>
</evidence>
<sequence>MGHYKEIRVARIAKKDADASLITRLHYSKTVDNSFLALGVFMRGPARRRDGIRPVDR</sequence>
<keyword evidence="2" id="KW-1185">Reference proteome</keyword>
<dbReference type="RefSeq" id="WP_171583060.1">
    <property type="nucleotide sequence ID" value="NZ_JAAVLX010000012.1"/>
</dbReference>
<gene>
    <name evidence="1" type="ORF">HCN58_30630</name>
</gene>
<dbReference type="AlphaFoldDB" id="A0A7Y4LZK1"/>
<proteinExistence type="predicted"/>
<dbReference type="EMBL" id="JAAVLX010000012">
    <property type="protein sequence ID" value="NOJ43860.1"/>
    <property type="molecule type" value="Genomic_DNA"/>
</dbReference>
<organism evidence="1 2">
    <name type="scientific">Bradyrhizobium australiense</name>
    <dbReference type="NCBI Taxonomy" id="2721161"/>
    <lineage>
        <taxon>Bacteria</taxon>
        <taxon>Pseudomonadati</taxon>
        <taxon>Pseudomonadota</taxon>
        <taxon>Alphaproteobacteria</taxon>
        <taxon>Hyphomicrobiales</taxon>
        <taxon>Nitrobacteraceae</taxon>
        <taxon>Bradyrhizobium</taxon>
    </lineage>
</organism>